<evidence type="ECO:0000313" key="1">
    <source>
        <dbReference type="EMBL" id="QHU22820.1"/>
    </source>
</evidence>
<organism evidence="1">
    <name type="scientific">viral metagenome</name>
    <dbReference type="NCBI Taxonomy" id="1070528"/>
    <lineage>
        <taxon>unclassified sequences</taxon>
        <taxon>metagenomes</taxon>
        <taxon>organismal metagenomes</taxon>
    </lineage>
</organism>
<dbReference type="AlphaFoldDB" id="A0A6C0L1Q9"/>
<name>A0A6C0L1Q9_9ZZZZ</name>
<protein>
    <submittedName>
        <fullName evidence="1">Uncharacterized protein</fullName>
    </submittedName>
</protein>
<sequence>MNFYIFLVFTFCEALYYKNFYYKKPVNYDLNTVNNWNKNNYDDYFEEVYGEFEEYYERLDKYYSKIKDKVSTEKQNFEDMYMRDEITLIEYKYLKDSFNSPKEKRKPFLKFGKIIVR</sequence>
<reference evidence="1" key="1">
    <citation type="journal article" date="2020" name="Nature">
        <title>Giant virus diversity and host interactions through global metagenomics.</title>
        <authorList>
            <person name="Schulz F."/>
            <person name="Roux S."/>
            <person name="Paez-Espino D."/>
            <person name="Jungbluth S."/>
            <person name="Walsh D.A."/>
            <person name="Denef V.J."/>
            <person name="McMahon K.D."/>
            <person name="Konstantinidis K.T."/>
            <person name="Eloe-Fadrosh E.A."/>
            <person name="Kyrpides N.C."/>
            <person name="Woyke T."/>
        </authorList>
    </citation>
    <scope>NUCLEOTIDE SEQUENCE</scope>
    <source>
        <strain evidence="1">GVMAG-S-ERX555907-63</strain>
    </source>
</reference>
<proteinExistence type="predicted"/>
<accession>A0A6C0L1Q9</accession>
<dbReference type="EMBL" id="MN741018">
    <property type="protein sequence ID" value="QHU22820.1"/>
    <property type="molecule type" value="Genomic_DNA"/>
</dbReference>